<dbReference type="KEGG" id="nre:BES08_27990"/>
<keyword evidence="3" id="KW-0614">Plasmid</keyword>
<gene>
    <name evidence="3" type="ORF">BES08_27990</name>
</gene>
<evidence type="ECO:0000256" key="1">
    <source>
        <dbReference type="PROSITE-ProRule" id="PRU00023"/>
    </source>
</evidence>
<keyword evidence="4" id="KW-1185">Reference proteome</keyword>
<accession>A0A1D8AEY9</accession>
<sequence>MLFDAARLGRGDMIPVLMEAGANIDAVDAAGNDAASLARMQRDDSLPGGSPSAGKGTMQQNSTGMGPSLEEEERYS</sequence>
<evidence type="ECO:0000313" key="3">
    <source>
        <dbReference type="EMBL" id="AOR80670.1"/>
    </source>
</evidence>
<geneLocation type="plasmid" evidence="3 4">
    <name>pSA2</name>
</geneLocation>
<feature type="region of interest" description="Disordered" evidence="2">
    <location>
        <begin position="35"/>
        <end position="76"/>
    </location>
</feature>
<dbReference type="InterPro" id="IPR036770">
    <property type="entry name" value="Ankyrin_rpt-contain_sf"/>
</dbReference>
<dbReference type="AlphaFoldDB" id="A0A1D8AEY9"/>
<dbReference type="Proteomes" id="UP000094626">
    <property type="component" value="Plasmid pSA2"/>
</dbReference>
<dbReference type="InterPro" id="IPR002110">
    <property type="entry name" value="Ankyrin_rpt"/>
</dbReference>
<proteinExistence type="predicted"/>
<dbReference type="RefSeq" id="WP_008828966.1">
    <property type="nucleotide sequence ID" value="NZ_CP017077.1"/>
</dbReference>
<dbReference type="SUPFAM" id="SSF48403">
    <property type="entry name" value="Ankyrin repeat"/>
    <property type="match status" value="1"/>
</dbReference>
<dbReference type="PROSITE" id="PS50088">
    <property type="entry name" value="ANK_REPEAT"/>
    <property type="match status" value="1"/>
</dbReference>
<reference evidence="4" key="1">
    <citation type="journal article" date="2017" name="J. Biotechnol.">
        <title>Complete genome sequence of Novosphingobium resinovorum SA1, a versatile xenobiotic-degrading bacterium capable of utilizing sulfanilic acid.</title>
        <authorList>
            <person name="Hegedus B."/>
            <person name="Kos P.B."/>
            <person name="Balint B."/>
            <person name="Maroti G."/>
            <person name="Gan H.M."/>
            <person name="Perei K."/>
            <person name="Rakhely G."/>
        </authorList>
    </citation>
    <scope>NUCLEOTIDE SEQUENCE [LARGE SCALE GENOMIC DNA]</scope>
    <source>
        <strain evidence="4">SA1</strain>
    </source>
</reference>
<dbReference type="Gene3D" id="1.25.40.20">
    <property type="entry name" value="Ankyrin repeat-containing domain"/>
    <property type="match status" value="1"/>
</dbReference>
<keyword evidence="1" id="KW-0040">ANK repeat</keyword>
<organism evidence="3 4">
    <name type="scientific">Novosphingobium resinovorum</name>
    <dbReference type="NCBI Taxonomy" id="158500"/>
    <lineage>
        <taxon>Bacteria</taxon>
        <taxon>Pseudomonadati</taxon>
        <taxon>Pseudomonadota</taxon>
        <taxon>Alphaproteobacteria</taxon>
        <taxon>Sphingomonadales</taxon>
        <taxon>Sphingomonadaceae</taxon>
        <taxon>Novosphingobium</taxon>
    </lineage>
</organism>
<evidence type="ECO:0000313" key="4">
    <source>
        <dbReference type="Proteomes" id="UP000094626"/>
    </source>
</evidence>
<protein>
    <submittedName>
        <fullName evidence="3">Uncharacterized protein</fullName>
    </submittedName>
</protein>
<feature type="repeat" description="ANK" evidence="1">
    <location>
        <begin position="1"/>
        <end position="29"/>
    </location>
</feature>
<evidence type="ECO:0000256" key="2">
    <source>
        <dbReference type="SAM" id="MobiDB-lite"/>
    </source>
</evidence>
<dbReference type="EMBL" id="CP017077">
    <property type="protein sequence ID" value="AOR80670.1"/>
    <property type="molecule type" value="Genomic_DNA"/>
</dbReference>
<name>A0A1D8AEY9_9SPHN</name>